<sequence>MDTEPKPNGRLAGKVAIVTGAAGGIGGAVTERFLQEGAQVVAMDLGGPLGGIAWDGPQIVSVSVDLADRVNTDAALETALAAFGTPDILVAAAALKGGKSFLDCSDADWDSYVAVNLTGTFRACQRVAKAMVAAAKGGRIVTVGSVNSYMSEPNAAQYVATKGGIAMLTRAMAVDLARHGILVNMIAPGPIDVPSNGDMYREPKLAASLADEVALGRPGLPEDCATAALFLAEDENRYTTGSTITVDGGLSAMIFGAMR</sequence>
<evidence type="ECO:0000313" key="3">
    <source>
        <dbReference type="EMBL" id="SDB23210.1"/>
    </source>
</evidence>
<dbReference type="PANTHER" id="PTHR24321:SF8">
    <property type="entry name" value="ESTRADIOL 17-BETA-DEHYDROGENASE 8-RELATED"/>
    <property type="match status" value="1"/>
</dbReference>
<dbReference type="AlphaFoldDB" id="A0A1G6BRG1"/>
<dbReference type="OrthoDB" id="8419390at2"/>
<reference evidence="3 4" key="1">
    <citation type="submission" date="2016-10" db="EMBL/GenBank/DDBJ databases">
        <authorList>
            <person name="de Groot N.N."/>
        </authorList>
    </citation>
    <scope>NUCLEOTIDE SEQUENCE [LARGE SCALE GENOMIC DNA]</scope>
    <source>
        <strain evidence="3 4">ATCC 35022</strain>
    </source>
</reference>
<protein>
    <submittedName>
        <fullName evidence="3">Enoyl-(Acyl carrier protein) reductase</fullName>
    </submittedName>
</protein>
<evidence type="ECO:0000256" key="2">
    <source>
        <dbReference type="ARBA" id="ARBA00023002"/>
    </source>
</evidence>
<dbReference type="Proteomes" id="UP000199071">
    <property type="component" value="Unassembled WGS sequence"/>
</dbReference>
<keyword evidence="2" id="KW-0560">Oxidoreductase</keyword>
<dbReference type="SUPFAM" id="SSF51735">
    <property type="entry name" value="NAD(P)-binding Rossmann-fold domains"/>
    <property type="match status" value="1"/>
</dbReference>
<dbReference type="CDD" id="cd05233">
    <property type="entry name" value="SDR_c"/>
    <property type="match status" value="1"/>
</dbReference>
<dbReference type="InterPro" id="IPR036291">
    <property type="entry name" value="NAD(P)-bd_dom_sf"/>
</dbReference>
<keyword evidence="4" id="KW-1185">Reference proteome</keyword>
<comment type="similarity">
    <text evidence="1">Belongs to the short-chain dehydrogenases/reductases (SDR) family.</text>
</comment>
<dbReference type="PRINTS" id="PR00081">
    <property type="entry name" value="GDHRDH"/>
</dbReference>
<evidence type="ECO:0000313" key="4">
    <source>
        <dbReference type="Proteomes" id="UP000199071"/>
    </source>
</evidence>
<dbReference type="STRING" id="665467.SAMN02982931_01761"/>
<dbReference type="PANTHER" id="PTHR24321">
    <property type="entry name" value="DEHYDROGENASES, SHORT CHAIN"/>
    <property type="match status" value="1"/>
</dbReference>
<dbReference type="GO" id="GO:0016491">
    <property type="term" value="F:oxidoreductase activity"/>
    <property type="evidence" value="ECO:0007669"/>
    <property type="project" value="UniProtKB-KW"/>
</dbReference>
<dbReference type="Pfam" id="PF13561">
    <property type="entry name" value="adh_short_C2"/>
    <property type="match status" value="1"/>
</dbReference>
<name>A0A1G6BRG1_9HYPH</name>
<dbReference type="InterPro" id="IPR020904">
    <property type="entry name" value="Sc_DH/Rdtase_CS"/>
</dbReference>
<proteinExistence type="inferred from homology"/>
<dbReference type="FunFam" id="3.40.50.720:FF:000084">
    <property type="entry name" value="Short-chain dehydrogenase reductase"/>
    <property type="match status" value="1"/>
</dbReference>
<accession>A0A1G6BRG1</accession>
<dbReference type="InterPro" id="IPR002347">
    <property type="entry name" value="SDR_fam"/>
</dbReference>
<organism evidence="3 4">
    <name type="scientific">Bauldia litoralis</name>
    <dbReference type="NCBI Taxonomy" id="665467"/>
    <lineage>
        <taxon>Bacteria</taxon>
        <taxon>Pseudomonadati</taxon>
        <taxon>Pseudomonadota</taxon>
        <taxon>Alphaproteobacteria</taxon>
        <taxon>Hyphomicrobiales</taxon>
        <taxon>Kaistiaceae</taxon>
        <taxon>Bauldia</taxon>
    </lineage>
</organism>
<dbReference type="Gene3D" id="3.40.50.720">
    <property type="entry name" value="NAD(P)-binding Rossmann-like Domain"/>
    <property type="match status" value="1"/>
</dbReference>
<dbReference type="EMBL" id="FMXQ01000003">
    <property type="protein sequence ID" value="SDB23210.1"/>
    <property type="molecule type" value="Genomic_DNA"/>
</dbReference>
<evidence type="ECO:0000256" key="1">
    <source>
        <dbReference type="ARBA" id="ARBA00006484"/>
    </source>
</evidence>
<dbReference type="PROSITE" id="PS00061">
    <property type="entry name" value="ADH_SHORT"/>
    <property type="match status" value="1"/>
</dbReference>
<dbReference type="RefSeq" id="WP_090876037.1">
    <property type="nucleotide sequence ID" value="NZ_FMXQ01000003.1"/>
</dbReference>
<dbReference type="PRINTS" id="PR00080">
    <property type="entry name" value="SDRFAMILY"/>
</dbReference>
<gene>
    <name evidence="3" type="ORF">SAMN02982931_01761</name>
</gene>